<dbReference type="PANTHER" id="PTHR33993:SF14">
    <property type="entry name" value="GB|AAF24581.1"/>
    <property type="match status" value="1"/>
</dbReference>
<sequence length="325" mass="35525">MSVLNRTGFVTVRLELETRVNVSYSTTHDEAYCGEDGMTEYASDPIEALVAPSGLASGAPCWVDLATTNLAASKEFYGEILRWRFHDDLTVPANPYTIATVDGWAVAGLYQPPPDQPAPPSWTLYLAVRNATASVGWVERLGGEVLQGPVEIREQEHLLMVADPGGAIIGLWEQPAGWEFGTGIRGAFSWAELNTWHGAEADQFFAGLFGYTPEQIGDGERYDYTSWWHGDQQILGRQQMTAEFGEHVVPHWMVYFNANPELGVDGTAARATALGGRVAIQPFNSAFGRVAAISDPAGVTFTIIDSTRRIEVEPPRAEVDDPYAD</sequence>
<dbReference type="Pfam" id="PF18029">
    <property type="entry name" value="Glyoxalase_6"/>
    <property type="match status" value="1"/>
</dbReference>
<dbReference type="CDD" id="cd07247">
    <property type="entry name" value="SgaA_N_like"/>
    <property type="match status" value="1"/>
</dbReference>
<organism evidence="2 3">
    <name type="scientific">Tamaricihabitans halophyticus</name>
    <dbReference type="NCBI Taxonomy" id="1262583"/>
    <lineage>
        <taxon>Bacteria</taxon>
        <taxon>Bacillati</taxon>
        <taxon>Actinomycetota</taxon>
        <taxon>Actinomycetes</taxon>
        <taxon>Pseudonocardiales</taxon>
        <taxon>Pseudonocardiaceae</taxon>
        <taxon>Tamaricihabitans</taxon>
    </lineage>
</organism>
<comment type="caution">
    <text evidence="2">The sequence shown here is derived from an EMBL/GenBank/DDBJ whole genome shotgun (WGS) entry which is preliminary data.</text>
</comment>
<dbReference type="PANTHER" id="PTHR33993">
    <property type="entry name" value="GLYOXALASE-RELATED"/>
    <property type="match status" value="1"/>
</dbReference>
<accession>A0A4R2QQR5</accession>
<proteinExistence type="predicted"/>
<dbReference type="InterPro" id="IPR041581">
    <property type="entry name" value="Glyoxalase_6"/>
</dbReference>
<dbReference type="Proteomes" id="UP000294911">
    <property type="component" value="Unassembled WGS sequence"/>
</dbReference>
<keyword evidence="3" id="KW-1185">Reference proteome</keyword>
<reference evidence="2 3" key="1">
    <citation type="submission" date="2019-03" db="EMBL/GenBank/DDBJ databases">
        <title>Genomic Encyclopedia of Type Strains, Phase IV (KMG-IV): sequencing the most valuable type-strain genomes for metagenomic binning, comparative biology and taxonomic classification.</title>
        <authorList>
            <person name="Goeker M."/>
        </authorList>
    </citation>
    <scope>NUCLEOTIDE SEQUENCE [LARGE SCALE GENOMIC DNA]</scope>
    <source>
        <strain evidence="2 3">DSM 45765</strain>
    </source>
</reference>
<dbReference type="InterPro" id="IPR029068">
    <property type="entry name" value="Glyas_Bleomycin-R_OHBP_Dase"/>
</dbReference>
<evidence type="ECO:0000313" key="3">
    <source>
        <dbReference type="Proteomes" id="UP000294911"/>
    </source>
</evidence>
<name>A0A4R2QQR5_9PSEU</name>
<dbReference type="AlphaFoldDB" id="A0A4R2QQR5"/>
<evidence type="ECO:0000313" key="2">
    <source>
        <dbReference type="EMBL" id="TCP51947.1"/>
    </source>
</evidence>
<protein>
    <recommendedName>
        <fullName evidence="1">VOC domain-containing protein</fullName>
    </recommendedName>
</protein>
<evidence type="ECO:0000259" key="1">
    <source>
        <dbReference type="PROSITE" id="PS51819"/>
    </source>
</evidence>
<dbReference type="InterPro" id="IPR037523">
    <property type="entry name" value="VOC_core"/>
</dbReference>
<dbReference type="SUPFAM" id="SSF54593">
    <property type="entry name" value="Glyoxalase/Bleomycin resistance protein/Dihydroxybiphenyl dioxygenase"/>
    <property type="match status" value="2"/>
</dbReference>
<dbReference type="EMBL" id="SLXQ01000006">
    <property type="protein sequence ID" value="TCP51947.1"/>
    <property type="molecule type" value="Genomic_DNA"/>
</dbReference>
<dbReference type="Gene3D" id="3.10.180.10">
    <property type="entry name" value="2,3-Dihydroxybiphenyl 1,2-Dioxygenase, domain 1"/>
    <property type="match status" value="2"/>
</dbReference>
<gene>
    <name evidence="2" type="ORF">EV191_106111</name>
</gene>
<dbReference type="InterPro" id="IPR052164">
    <property type="entry name" value="Anthracycline_SecMetBiosynth"/>
</dbReference>
<dbReference type="PROSITE" id="PS51819">
    <property type="entry name" value="VOC"/>
    <property type="match status" value="1"/>
</dbReference>
<feature type="domain" description="VOC" evidence="1">
    <location>
        <begin position="59"/>
        <end position="174"/>
    </location>
</feature>